<reference evidence="1 2" key="2">
    <citation type="submission" date="2018-06" db="EMBL/GenBank/DDBJ databases">
        <title>Metagenomic assembly of (sub)arctic Cyanobacteria and their associated microbiome from non-axenic cultures.</title>
        <authorList>
            <person name="Baurain D."/>
        </authorList>
    </citation>
    <scope>NUCLEOTIDE SEQUENCE [LARGE SCALE GENOMIC DNA]</scope>
    <source>
        <strain evidence="1">ULC041bin1</strain>
    </source>
</reference>
<evidence type="ECO:0000313" key="2">
    <source>
        <dbReference type="Proteomes" id="UP000249081"/>
    </source>
</evidence>
<comment type="caution">
    <text evidence="1">The sequence shown here is derived from an EMBL/GenBank/DDBJ whole genome shotgun (WGS) entry which is preliminary data.</text>
</comment>
<evidence type="ECO:0000313" key="1">
    <source>
        <dbReference type="EMBL" id="PZO44884.1"/>
    </source>
</evidence>
<dbReference type="EMBL" id="QBMN01000012">
    <property type="protein sequence ID" value="PZO44884.1"/>
    <property type="molecule type" value="Genomic_DNA"/>
</dbReference>
<dbReference type="Proteomes" id="UP000249081">
    <property type="component" value="Unassembled WGS sequence"/>
</dbReference>
<sequence length="104" mass="11681">MTTLVLETEPLAAQIKTTDETLIVDLVDGRSLVVPLSWYPRLLHASQEERQNWQLLGDGYAIEWVDLDEHIGIEGLLAGRQSGESHQSFERWLAARDTTSYGTA</sequence>
<dbReference type="Pfam" id="PF10387">
    <property type="entry name" value="DUF2442"/>
    <property type="match status" value="1"/>
</dbReference>
<reference evidence="2" key="1">
    <citation type="submission" date="2018-04" db="EMBL/GenBank/DDBJ databases">
        <authorList>
            <person name="Cornet L."/>
        </authorList>
    </citation>
    <scope>NUCLEOTIDE SEQUENCE [LARGE SCALE GENOMIC DNA]</scope>
</reference>
<accession>A0A2W4WIC8</accession>
<protein>
    <submittedName>
        <fullName evidence="1">DUF2442 domain-containing protein</fullName>
    </submittedName>
</protein>
<dbReference type="InterPro" id="IPR018841">
    <property type="entry name" value="DUF2442"/>
</dbReference>
<organism evidence="1 2">
    <name type="scientific">Shackletoniella antarctica</name>
    <dbReference type="NCBI Taxonomy" id="268115"/>
    <lineage>
        <taxon>Bacteria</taxon>
        <taxon>Bacillati</taxon>
        <taxon>Cyanobacteriota</taxon>
        <taxon>Cyanophyceae</taxon>
        <taxon>Oculatellales</taxon>
        <taxon>Oculatellaceae</taxon>
        <taxon>Shackletoniella</taxon>
    </lineage>
</organism>
<name>A0A2W4WIC8_9CYAN</name>
<dbReference type="AlphaFoldDB" id="A0A2W4WIC8"/>
<gene>
    <name evidence="1" type="ORF">DCF17_03075</name>
</gene>
<dbReference type="Gene3D" id="3.30.2020.40">
    <property type="entry name" value="Uncharacterised protein PF10387, DUF2442"/>
    <property type="match status" value="1"/>
</dbReference>
<proteinExistence type="predicted"/>